<gene>
    <name evidence="1" type="ORF">O181_125157</name>
</gene>
<protein>
    <submittedName>
        <fullName evidence="1">Uncharacterized protein</fullName>
    </submittedName>
</protein>
<keyword evidence="2" id="KW-1185">Reference proteome</keyword>
<dbReference type="EMBL" id="AVOT02120945">
    <property type="protein sequence ID" value="MBW0585442.1"/>
    <property type="molecule type" value="Genomic_DNA"/>
</dbReference>
<dbReference type="AlphaFoldDB" id="A0A9Q3Q761"/>
<organism evidence="1 2">
    <name type="scientific">Austropuccinia psidii MF-1</name>
    <dbReference type="NCBI Taxonomy" id="1389203"/>
    <lineage>
        <taxon>Eukaryota</taxon>
        <taxon>Fungi</taxon>
        <taxon>Dikarya</taxon>
        <taxon>Basidiomycota</taxon>
        <taxon>Pucciniomycotina</taxon>
        <taxon>Pucciniomycetes</taxon>
        <taxon>Pucciniales</taxon>
        <taxon>Sphaerophragmiaceae</taxon>
        <taxon>Austropuccinia</taxon>
    </lineage>
</organism>
<comment type="caution">
    <text evidence="1">The sequence shown here is derived from an EMBL/GenBank/DDBJ whole genome shotgun (WGS) entry which is preliminary data.</text>
</comment>
<name>A0A9Q3Q761_9BASI</name>
<evidence type="ECO:0000313" key="2">
    <source>
        <dbReference type="Proteomes" id="UP000765509"/>
    </source>
</evidence>
<reference evidence="1" key="1">
    <citation type="submission" date="2021-03" db="EMBL/GenBank/DDBJ databases">
        <title>Draft genome sequence of rust myrtle Austropuccinia psidii MF-1, a brazilian biotype.</title>
        <authorList>
            <person name="Quecine M.C."/>
            <person name="Pachon D.M.R."/>
            <person name="Bonatelli M.L."/>
            <person name="Correr F.H."/>
            <person name="Franceschini L.M."/>
            <person name="Leite T.F."/>
            <person name="Margarido G.R.A."/>
            <person name="Almeida C.A."/>
            <person name="Ferrarezi J.A."/>
            <person name="Labate C.A."/>
        </authorList>
    </citation>
    <scope>NUCLEOTIDE SEQUENCE</scope>
    <source>
        <strain evidence="1">MF-1</strain>
    </source>
</reference>
<proteinExistence type="predicted"/>
<evidence type="ECO:0000313" key="1">
    <source>
        <dbReference type="EMBL" id="MBW0585442.1"/>
    </source>
</evidence>
<accession>A0A9Q3Q761</accession>
<dbReference type="Proteomes" id="UP000765509">
    <property type="component" value="Unassembled WGS sequence"/>
</dbReference>
<sequence>MGVGDMEELAMEANDGRIWPEAIKGQGRVICPKCHREPEEAKLDIKIWCGQSSPTWSQVGIAATPIEEGHSLWL</sequence>